<evidence type="ECO:0000256" key="5">
    <source>
        <dbReference type="ARBA" id="ARBA00022807"/>
    </source>
</evidence>
<dbReference type="FunFam" id="3.40.50.1460:FF:000007">
    <property type="entry name" value="Caspase-1"/>
    <property type="match status" value="1"/>
</dbReference>
<comment type="similarity">
    <text evidence="1">Belongs to the AB hydrolase superfamily.</text>
</comment>
<proteinExistence type="inferred from homology"/>
<dbReference type="GO" id="GO:0004197">
    <property type="term" value="F:cysteine-type endopeptidase activity"/>
    <property type="evidence" value="ECO:0007669"/>
    <property type="project" value="InterPro"/>
</dbReference>
<evidence type="ECO:0000313" key="21">
    <source>
        <dbReference type="Proteomes" id="UP000031443"/>
    </source>
</evidence>
<keyword evidence="21" id="KW-1185">Reference proteome</keyword>
<accession>M7BS15</accession>
<dbReference type="Pfam" id="PF00619">
    <property type="entry name" value="CARD"/>
    <property type="match status" value="1"/>
</dbReference>
<dbReference type="InterPro" id="IPR016129">
    <property type="entry name" value="Caspase_his_AS"/>
</dbReference>
<gene>
    <name evidence="20" type="ORF">UY3_02077</name>
</gene>
<sequence length="582" mass="64662">MHPRHLRPLPLSYVVFDGPAPQPPLVFLHGLLGSKGNFRAIARALVQRSGRKVLTVDARNHGESPHSPTMSYEAMSLDVQRLLRQLRLPKCVLVGHSMGGKTAMTLALQQPDLVERLVSVDISPTESVAVTDFLAYISAMRKVSIPSGIPRSTARRLAEDQLRPAVQVSAVRQFLLTNLVEAEGRYVWRVNLEAISHHMANIMGFPVFHAPYPGPTLFLAGSDSPYVSSEDYPEIERLFPEAEIQYIPDRKLSNVRIRFLESVSKAVISTLLDDLLERRVLNEEEVEEIYSIRDKATRTRLALIICNVEFDHLRRRDGADVDMNGMKRLLEGLGYKVEIHCNLNAQAMVETLKQFAARNEHRTSDSTFLVLMSHGVRAGLCGTNCQDESTDILPIDTIYSTFNNRNCQALLEKPKVIIIQACRGENHGQVWVSDSAELPGDGSSLAPLPPEGLEDDASHQIHVESDFICFQATTPDTLSWRSPKTGSVFITSLIEQLRTNAWRLPLEEIFRKIRQGMSHGGPATVTVGTFLKDSVCTFNTGTKLKVSPPAACTLSTCSFPLNCQKCLQLLTSPFPWGSAFSL</sequence>
<keyword evidence="5" id="KW-0788">Thiol protease</keyword>
<dbReference type="AlphaFoldDB" id="M7BS15"/>
<keyword evidence="3" id="KW-0645">Protease</keyword>
<feature type="domain" description="Caspase family p20" evidence="18">
    <location>
        <begin position="298"/>
        <end position="426"/>
    </location>
</feature>
<dbReference type="eggNOG" id="KOG2382">
    <property type="taxonomic scope" value="Eukaryota"/>
</dbReference>
<protein>
    <recommendedName>
        <fullName evidence="11">sn-1-specific diacylglycerol lipase ABHD11</fullName>
        <ecNumber evidence="7">3.1.1.116</ecNumber>
    </recommendedName>
    <alternativeName>
        <fullName evidence="8">Alpha/beta hydrolase domain-containing protein 11</fullName>
    </alternativeName>
</protein>
<dbReference type="GO" id="GO:0072557">
    <property type="term" value="C:IPAF inflammasome complex"/>
    <property type="evidence" value="ECO:0007669"/>
    <property type="project" value="TreeGrafter"/>
</dbReference>
<keyword evidence="6" id="KW-0865">Zymogen</keyword>
<evidence type="ECO:0000256" key="10">
    <source>
        <dbReference type="ARBA" id="ARBA00043742"/>
    </source>
</evidence>
<dbReference type="InterPro" id="IPR001309">
    <property type="entry name" value="Pept_C14_p20"/>
</dbReference>
<dbReference type="PRINTS" id="PR00376">
    <property type="entry name" value="IL1BCENZYME"/>
</dbReference>
<keyword evidence="4 20" id="KW-0378">Hydrolase</keyword>
<dbReference type="InterPro" id="IPR011029">
    <property type="entry name" value="DEATH-like_dom_sf"/>
</dbReference>
<feature type="domain" description="CARD" evidence="19">
    <location>
        <begin position="244"/>
        <end position="303"/>
    </location>
</feature>
<dbReference type="PRINTS" id="PR00111">
    <property type="entry name" value="ABHYDROLASE"/>
</dbReference>
<dbReference type="Gene3D" id="3.40.50.1820">
    <property type="entry name" value="alpha/beta hydrolase"/>
    <property type="match status" value="1"/>
</dbReference>
<dbReference type="InterPro" id="IPR015917">
    <property type="entry name" value="Pept_C14A"/>
</dbReference>
<dbReference type="GO" id="GO:0097169">
    <property type="term" value="C:AIM2 inflammasome complex"/>
    <property type="evidence" value="ECO:0007669"/>
    <property type="project" value="TreeGrafter"/>
</dbReference>
<dbReference type="InterPro" id="IPR029058">
    <property type="entry name" value="AB_hydrolase_fold"/>
</dbReference>
<dbReference type="SUPFAM" id="SSF47986">
    <property type="entry name" value="DEATH domain"/>
    <property type="match status" value="1"/>
</dbReference>
<dbReference type="Pfam" id="PF00656">
    <property type="entry name" value="Peptidase_C14"/>
    <property type="match status" value="1"/>
</dbReference>
<comment type="catalytic activity">
    <reaction evidence="10">
        <text>a 1,3-diacyl-sn-glycerol + H2O = a 1-acyl-sn-glycerol + a fatty acid + H(+)</text>
        <dbReference type="Rhea" id="RHEA:38503"/>
        <dbReference type="ChEBI" id="CHEBI:15377"/>
        <dbReference type="ChEBI" id="CHEBI:15378"/>
        <dbReference type="ChEBI" id="CHEBI:28868"/>
        <dbReference type="ChEBI" id="CHEBI:64683"/>
        <dbReference type="ChEBI" id="CHEBI:77272"/>
    </reaction>
</comment>
<dbReference type="SMART" id="SM00115">
    <property type="entry name" value="CASc"/>
    <property type="match status" value="1"/>
</dbReference>
<dbReference type="ESTHER" id="chemy-m7bs15">
    <property type="family name" value="ABHD11-Acetyl_transferase"/>
</dbReference>
<evidence type="ECO:0000256" key="7">
    <source>
        <dbReference type="ARBA" id="ARBA00026104"/>
    </source>
</evidence>
<dbReference type="InterPro" id="IPR002398">
    <property type="entry name" value="Pept_C14"/>
</dbReference>
<dbReference type="PROSITE" id="PS50208">
    <property type="entry name" value="CASPASE_P20"/>
    <property type="match status" value="1"/>
</dbReference>
<evidence type="ECO:0000256" key="13">
    <source>
        <dbReference type="ARBA" id="ARBA00048504"/>
    </source>
</evidence>
<dbReference type="InterPro" id="IPR011600">
    <property type="entry name" value="Pept_C14_caspase"/>
</dbReference>
<dbReference type="CDD" id="cd00032">
    <property type="entry name" value="CASc"/>
    <property type="match status" value="1"/>
</dbReference>
<evidence type="ECO:0000256" key="15">
    <source>
        <dbReference type="ARBA" id="ARBA00048919"/>
    </source>
</evidence>
<dbReference type="InterPro" id="IPR002138">
    <property type="entry name" value="Pept_C14_p10"/>
</dbReference>
<comment type="catalytic activity">
    <reaction evidence="14">
        <text>1-octadecanoyl-2-(9Z-octadecenoyl)-sn-glycerol + H2O = 2-(9Z-octadecenoyl)-glycerol + octadecanoate + H(+)</text>
        <dbReference type="Rhea" id="RHEA:77103"/>
        <dbReference type="ChEBI" id="CHEBI:15377"/>
        <dbReference type="ChEBI" id="CHEBI:15378"/>
        <dbReference type="ChEBI" id="CHEBI:25629"/>
        <dbReference type="ChEBI" id="CHEBI:73990"/>
        <dbReference type="ChEBI" id="CHEBI:75468"/>
    </reaction>
</comment>
<evidence type="ECO:0000256" key="2">
    <source>
        <dbReference type="ARBA" id="ARBA00010134"/>
    </source>
</evidence>
<dbReference type="SUPFAM" id="SSF53474">
    <property type="entry name" value="alpha/beta-Hydrolases"/>
    <property type="match status" value="1"/>
</dbReference>
<reference evidence="21" key="1">
    <citation type="journal article" date="2013" name="Nat. Genet.">
        <title>The draft genomes of soft-shell turtle and green sea turtle yield insights into the development and evolution of the turtle-specific body plan.</title>
        <authorList>
            <person name="Wang Z."/>
            <person name="Pascual-Anaya J."/>
            <person name="Zadissa A."/>
            <person name="Li W."/>
            <person name="Niimura Y."/>
            <person name="Huang Z."/>
            <person name="Li C."/>
            <person name="White S."/>
            <person name="Xiong Z."/>
            <person name="Fang D."/>
            <person name="Wang B."/>
            <person name="Ming Y."/>
            <person name="Chen Y."/>
            <person name="Zheng Y."/>
            <person name="Kuraku S."/>
            <person name="Pignatelli M."/>
            <person name="Herrero J."/>
            <person name="Beal K."/>
            <person name="Nozawa M."/>
            <person name="Li Q."/>
            <person name="Wang J."/>
            <person name="Zhang H."/>
            <person name="Yu L."/>
            <person name="Shigenobu S."/>
            <person name="Wang J."/>
            <person name="Liu J."/>
            <person name="Flicek P."/>
            <person name="Searle S."/>
            <person name="Wang J."/>
            <person name="Kuratani S."/>
            <person name="Yin Y."/>
            <person name="Aken B."/>
            <person name="Zhang G."/>
            <person name="Irie N."/>
        </authorList>
    </citation>
    <scope>NUCLEOTIDE SEQUENCE [LARGE SCALE GENOMIC DNA]</scope>
</reference>
<dbReference type="PANTHER" id="PTHR47901:SF3">
    <property type="entry name" value="CASPASE-1"/>
    <property type="match status" value="1"/>
</dbReference>
<dbReference type="SUPFAM" id="SSF52129">
    <property type="entry name" value="Caspase-like"/>
    <property type="match status" value="1"/>
</dbReference>
<evidence type="ECO:0000256" key="8">
    <source>
        <dbReference type="ARBA" id="ARBA00042703"/>
    </source>
</evidence>
<evidence type="ECO:0000256" key="16">
    <source>
        <dbReference type="RuleBase" id="RU003971"/>
    </source>
</evidence>
<organism evidence="20 21">
    <name type="scientific">Chelonia mydas</name>
    <name type="common">Green sea-turtle</name>
    <name type="synonym">Chelonia agassizi</name>
    <dbReference type="NCBI Taxonomy" id="8469"/>
    <lineage>
        <taxon>Eukaryota</taxon>
        <taxon>Metazoa</taxon>
        <taxon>Chordata</taxon>
        <taxon>Craniata</taxon>
        <taxon>Vertebrata</taxon>
        <taxon>Euteleostomi</taxon>
        <taxon>Archelosauria</taxon>
        <taxon>Testudinata</taxon>
        <taxon>Testudines</taxon>
        <taxon>Cryptodira</taxon>
        <taxon>Durocryptodira</taxon>
        <taxon>Americhelydia</taxon>
        <taxon>Chelonioidea</taxon>
        <taxon>Cheloniidae</taxon>
        <taxon>Chelonia</taxon>
    </lineage>
</organism>
<comment type="catalytic activity">
    <reaction evidence="12">
        <text>1-octadecanoyl-2-(4Z,7Z,10Z,13Z,16Z,19Z-docosahexaenoyl)-sn-glycerol + H2O = 2-(4Z,7Z,10Z,13Z,16Z,19Z-docosahexaenoyl)-glycerol + octadecanoate + H(+)</text>
        <dbReference type="Rhea" id="RHEA:77107"/>
        <dbReference type="ChEBI" id="CHEBI:15377"/>
        <dbReference type="ChEBI" id="CHEBI:15378"/>
        <dbReference type="ChEBI" id="CHEBI:25629"/>
        <dbReference type="ChEBI" id="CHEBI:77129"/>
        <dbReference type="ChEBI" id="CHEBI:186738"/>
    </reaction>
</comment>
<dbReference type="STRING" id="8469.M7BS15"/>
<dbReference type="GO" id="GO:0072559">
    <property type="term" value="C:NLRP3 inflammasome complex"/>
    <property type="evidence" value="ECO:0007669"/>
    <property type="project" value="TreeGrafter"/>
</dbReference>
<dbReference type="PROSITE" id="PS01121">
    <property type="entry name" value="CASPASE_HIS"/>
    <property type="match status" value="1"/>
</dbReference>
<dbReference type="EMBL" id="KB504514">
    <property type="protein sequence ID" value="EMP40686.1"/>
    <property type="molecule type" value="Genomic_DNA"/>
</dbReference>
<dbReference type="PROSITE" id="PS50207">
    <property type="entry name" value="CASPASE_P10"/>
    <property type="match status" value="1"/>
</dbReference>
<dbReference type="GO" id="GO:0050727">
    <property type="term" value="P:regulation of inflammatory response"/>
    <property type="evidence" value="ECO:0007669"/>
    <property type="project" value="TreeGrafter"/>
</dbReference>
<evidence type="ECO:0000256" key="11">
    <source>
        <dbReference type="ARBA" id="ARBA00044064"/>
    </source>
</evidence>
<dbReference type="InterPro" id="IPR029030">
    <property type="entry name" value="Caspase-like_dom_sf"/>
</dbReference>
<evidence type="ECO:0000256" key="12">
    <source>
        <dbReference type="ARBA" id="ARBA00048283"/>
    </source>
</evidence>
<dbReference type="InterPro" id="IPR001315">
    <property type="entry name" value="CARD"/>
</dbReference>
<evidence type="ECO:0000256" key="9">
    <source>
        <dbReference type="ARBA" id="ARBA00043667"/>
    </source>
</evidence>
<comment type="similarity">
    <text evidence="2 16">Belongs to the peptidase C14A family.</text>
</comment>
<evidence type="ECO:0000256" key="6">
    <source>
        <dbReference type="ARBA" id="ARBA00023145"/>
    </source>
</evidence>
<dbReference type="PROSITE" id="PS50209">
    <property type="entry name" value="CARD"/>
    <property type="match status" value="1"/>
</dbReference>
<dbReference type="InterPro" id="IPR000073">
    <property type="entry name" value="AB_hydrolase_1"/>
</dbReference>
<dbReference type="PANTHER" id="PTHR47901">
    <property type="entry name" value="CASPASE RECRUITMENT DOMAIN-CONTAINING PROTEIN 18"/>
    <property type="match status" value="1"/>
</dbReference>
<evidence type="ECO:0000259" key="17">
    <source>
        <dbReference type="PROSITE" id="PS50207"/>
    </source>
</evidence>
<comment type="catalytic activity">
    <reaction evidence="13">
        <text>1,2-didecanoylglycerol + H2O = decanoylglycerol + decanoate + H(+)</text>
        <dbReference type="Rhea" id="RHEA:48596"/>
        <dbReference type="ChEBI" id="CHEBI:11152"/>
        <dbReference type="ChEBI" id="CHEBI:15377"/>
        <dbReference type="ChEBI" id="CHEBI:15378"/>
        <dbReference type="ChEBI" id="CHEBI:27689"/>
        <dbReference type="ChEBI" id="CHEBI:90605"/>
    </reaction>
</comment>
<dbReference type="Pfam" id="PF00561">
    <property type="entry name" value="Abhydrolase_1"/>
    <property type="match status" value="1"/>
</dbReference>
<evidence type="ECO:0000256" key="14">
    <source>
        <dbReference type="ARBA" id="ARBA00048513"/>
    </source>
</evidence>
<dbReference type="Proteomes" id="UP000031443">
    <property type="component" value="Unassembled WGS sequence"/>
</dbReference>
<evidence type="ECO:0000313" key="20">
    <source>
        <dbReference type="EMBL" id="EMP40686.1"/>
    </source>
</evidence>
<evidence type="ECO:0000256" key="1">
    <source>
        <dbReference type="ARBA" id="ARBA00008645"/>
    </source>
</evidence>
<dbReference type="GO" id="GO:0042981">
    <property type="term" value="P:regulation of apoptotic process"/>
    <property type="evidence" value="ECO:0007669"/>
    <property type="project" value="InterPro"/>
</dbReference>
<feature type="domain" description="Caspase family p10" evidence="17">
    <location>
        <begin position="457"/>
        <end position="520"/>
    </location>
</feature>
<dbReference type="PROSITE" id="PS01122">
    <property type="entry name" value="CASPASE_CYS"/>
    <property type="match status" value="1"/>
</dbReference>
<dbReference type="GO" id="GO:0006508">
    <property type="term" value="P:proteolysis"/>
    <property type="evidence" value="ECO:0007669"/>
    <property type="project" value="UniProtKB-KW"/>
</dbReference>
<dbReference type="FunFam" id="3.40.50.1820:FF:000039">
    <property type="entry name" value="Esterase ybfF"/>
    <property type="match status" value="1"/>
</dbReference>
<dbReference type="InterPro" id="IPR033139">
    <property type="entry name" value="Caspase_cys_AS"/>
</dbReference>
<dbReference type="EC" id="3.1.1.116" evidence="7"/>
<evidence type="ECO:0000256" key="4">
    <source>
        <dbReference type="ARBA" id="ARBA00022801"/>
    </source>
</evidence>
<evidence type="ECO:0000256" key="3">
    <source>
        <dbReference type="ARBA" id="ARBA00022670"/>
    </source>
</evidence>
<evidence type="ECO:0000259" key="19">
    <source>
        <dbReference type="PROSITE" id="PS50209"/>
    </source>
</evidence>
<comment type="catalytic activity">
    <reaction evidence="9">
        <text>a 1,2-diacyl-sn-glycerol + H2O = a 2-acylglycerol + a fatty acid + H(+)</text>
        <dbReference type="Rhea" id="RHEA:33275"/>
        <dbReference type="ChEBI" id="CHEBI:15377"/>
        <dbReference type="ChEBI" id="CHEBI:15378"/>
        <dbReference type="ChEBI" id="CHEBI:17389"/>
        <dbReference type="ChEBI" id="CHEBI:17815"/>
        <dbReference type="ChEBI" id="CHEBI:28868"/>
        <dbReference type="EC" id="3.1.1.116"/>
    </reaction>
</comment>
<dbReference type="Gene3D" id="3.40.50.1460">
    <property type="match status" value="1"/>
</dbReference>
<name>M7BS15_CHEMY</name>
<evidence type="ECO:0000259" key="18">
    <source>
        <dbReference type="PROSITE" id="PS50208"/>
    </source>
</evidence>
<comment type="catalytic activity">
    <reaction evidence="15">
        <text>1-octadecanoyl-2-(5Z,8Z,11Z,14Z-eicosatetraenoyl)-sn-glycerol + H2O = 2-(5Z,8Z,11Z,14Z-eicosatetraenoyl)-glycerol + octadecanoate + H(+)</text>
        <dbReference type="Rhea" id="RHEA:38507"/>
        <dbReference type="ChEBI" id="CHEBI:15377"/>
        <dbReference type="ChEBI" id="CHEBI:15378"/>
        <dbReference type="ChEBI" id="CHEBI:25629"/>
        <dbReference type="ChEBI" id="CHEBI:52392"/>
        <dbReference type="ChEBI" id="CHEBI:75728"/>
    </reaction>
</comment>